<dbReference type="EMBL" id="JAULSU010000005">
    <property type="protein sequence ID" value="KAK0617701.1"/>
    <property type="molecule type" value="Genomic_DNA"/>
</dbReference>
<dbReference type="InterPro" id="IPR056002">
    <property type="entry name" value="DUF7580"/>
</dbReference>
<proteinExistence type="predicted"/>
<keyword evidence="3" id="KW-1185">Reference proteome</keyword>
<sequence length="397" mass="45294">MYGRLIRKICREVEHLVDLAYPDSAHDTEVKGATGRVLSTGWLTKWIDMRDHTHNLHCKLSHIWSYNCAAQQHHSKIRIALPIEEGHEEDLSFYYSFLLHGDAYNGQWRSVKIVSRPQKRQQPSAALHDRKGKKRARFYDDEVQVVCNMGGTPQEPESQIYDICKTVAQQLEAGSCMGLLSCSGYDYLVFDEALGGRDLVPLRQILPCFRDGRPIPTRQKRTIALSLASSLLLLYDTPWLPSQWSLDDVYMYGDDPTRLYRKQIFTKPASDGMIATHDRDSPESGIIDNQAMFCLAVALLELTFGAPLSNFQKHGGNADRQLIQLMTAKRLTKTIRNHEEERFASAVIRCMNPLSSSPANYDFSFGTESFRRQFIKDVLTPLYEDVVALRRIGDMSR</sequence>
<dbReference type="Proteomes" id="UP001175000">
    <property type="component" value="Unassembled WGS sequence"/>
</dbReference>
<dbReference type="AlphaFoldDB" id="A0AA39WLR8"/>
<gene>
    <name evidence="2" type="ORF">B0T14DRAFT_274448</name>
</gene>
<organism evidence="2 3">
    <name type="scientific">Immersiella caudata</name>
    <dbReference type="NCBI Taxonomy" id="314043"/>
    <lineage>
        <taxon>Eukaryota</taxon>
        <taxon>Fungi</taxon>
        <taxon>Dikarya</taxon>
        <taxon>Ascomycota</taxon>
        <taxon>Pezizomycotina</taxon>
        <taxon>Sordariomycetes</taxon>
        <taxon>Sordariomycetidae</taxon>
        <taxon>Sordariales</taxon>
        <taxon>Lasiosphaeriaceae</taxon>
        <taxon>Immersiella</taxon>
    </lineage>
</organism>
<feature type="domain" description="DUF7580" evidence="1">
    <location>
        <begin position="49"/>
        <end position="385"/>
    </location>
</feature>
<evidence type="ECO:0000313" key="2">
    <source>
        <dbReference type="EMBL" id="KAK0617701.1"/>
    </source>
</evidence>
<reference evidence="2" key="1">
    <citation type="submission" date="2023-06" db="EMBL/GenBank/DDBJ databases">
        <title>Genome-scale phylogeny and comparative genomics of the fungal order Sordariales.</title>
        <authorList>
            <consortium name="Lawrence Berkeley National Laboratory"/>
            <person name="Hensen N."/>
            <person name="Bonometti L."/>
            <person name="Westerberg I."/>
            <person name="Brannstrom I.O."/>
            <person name="Guillou S."/>
            <person name="Cros-Aarteil S."/>
            <person name="Calhoun S."/>
            <person name="Haridas S."/>
            <person name="Kuo A."/>
            <person name="Mondo S."/>
            <person name="Pangilinan J."/>
            <person name="Riley R."/>
            <person name="Labutti K."/>
            <person name="Andreopoulos B."/>
            <person name="Lipzen A."/>
            <person name="Chen C."/>
            <person name="Yanf M."/>
            <person name="Daum C."/>
            <person name="Ng V."/>
            <person name="Clum A."/>
            <person name="Steindorff A."/>
            <person name="Ohm R."/>
            <person name="Martin F."/>
            <person name="Silar P."/>
            <person name="Natvig D."/>
            <person name="Lalanne C."/>
            <person name="Gautier V."/>
            <person name="Ament-Velasquez S.L."/>
            <person name="Kruys A."/>
            <person name="Hutchinson M.I."/>
            <person name="Powell A.J."/>
            <person name="Barry K."/>
            <person name="Miller A.N."/>
            <person name="Grigoriev I.V."/>
            <person name="Debuchy R."/>
            <person name="Gladieux P."/>
            <person name="Thoren M.H."/>
            <person name="Johannesson H."/>
        </authorList>
    </citation>
    <scope>NUCLEOTIDE SEQUENCE</scope>
    <source>
        <strain evidence="2">CBS 606.72</strain>
    </source>
</reference>
<dbReference type="PANTHER" id="PTHR35186:SF4">
    <property type="entry name" value="PRION-INHIBITION AND PROPAGATION HELO DOMAIN-CONTAINING PROTEIN"/>
    <property type="match status" value="1"/>
</dbReference>
<evidence type="ECO:0000313" key="3">
    <source>
        <dbReference type="Proteomes" id="UP001175000"/>
    </source>
</evidence>
<dbReference type="Pfam" id="PF24476">
    <property type="entry name" value="DUF7580"/>
    <property type="match status" value="1"/>
</dbReference>
<dbReference type="PANTHER" id="PTHR35186">
    <property type="entry name" value="ANK_REP_REGION DOMAIN-CONTAINING PROTEIN"/>
    <property type="match status" value="1"/>
</dbReference>
<accession>A0AA39WLR8</accession>
<name>A0AA39WLR8_9PEZI</name>
<comment type="caution">
    <text evidence="2">The sequence shown here is derived from an EMBL/GenBank/DDBJ whole genome shotgun (WGS) entry which is preliminary data.</text>
</comment>
<protein>
    <recommendedName>
        <fullName evidence="1">DUF7580 domain-containing protein</fullName>
    </recommendedName>
</protein>
<evidence type="ECO:0000259" key="1">
    <source>
        <dbReference type="Pfam" id="PF24476"/>
    </source>
</evidence>